<protein>
    <submittedName>
        <fullName evidence="2">Putative secreted protein</fullName>
    </submittedName>
</protein>
<reference evidence="2" key="1">
    <citation type="submission" date="2018-01" db="EMBL/GenBank/DDBJ databases">
        <title>An insight into the sialome of Amazonian anophelines.</title>
        <authorList>
            <person name="Ribeiro J.M."/>
            <person name="Scarpassa V."/>
            <person name="Calvo E."/>
        </authorList>
    </citation>
    <scope>NUCLEOTIDE SEQUENCE</scope>
    <source>
        <tissue evidence="2">Salivary glands</tissue>
    </source>
</reference>
<evidence type="ECO:0000256" key="1">
    <source>
        <dbReference type="SAM" id="SignalP"/>
    </source>
</evidence>
<feature type="chain" id="PRO_5014831121" evidence="1">
    <location>
        <begin position="19"/>
        <end position="108"/>
    </location>
</feature>
<organism evidence="2">
    <name type="scientific">Anopheles marajoara</name>
    <dbReference type="NCBI Taxonomy" id="58244"/>
    <lineage>
        <taxon>Eukaryota</taxon>
        <taxon>Metazoa</taxon>
        <taxon>Ecdysozoa</taxon>
        <taxon>Arthropoda</taxon>
        <taxon>Hexapoda</taxon>
        <taxon>Insecta</taxon>
        <taxon>Pterygota</taxon>
        <taxon>Neoptera</taxon>
        <taxon>Endopterygota</taxon>
        <taxon>Diptera</taxon>
        <taxon>Nematocera</taxon>
        <taxon>Culicoidea</taxon>
        <taxon>Culicidae</taxon>
        <taxon>Anophelinae</taxon>
        <taxon>Anopheles</taxon>
    </lineage>
</organism>
<accession>A0A2M4C931</accession>
<feature type="signal peptide" evidence="1">
    <location>
        <begin position="1"/>
        <end position="18"/>
    </location>
</feature>
<dbReference type="EMBL" id="GGFJ01012347">
    <property type="protein sequence ID" value="MBW61488.1"/>
    <property type="molecule type" value="Transcribed_RNA"/>
</dbReference>
<name>A0A2M4C931_9DIPT</name>
<proteinExistence type="predicted"/>
<sequence length="108" mass="11719">MWICVGTVGICSVALVTSARKTTVNPATTNSPIISGLLRQRLTLANVRILFNGRTGFRFPLRELGEHNLGDVLAVAHTNSHALASTRAPQRLLLRVVNVLHGNRESPL</sequence>
<keyword evidence="1" id="KW-0732">Signal</keyword>
<evidence type="ECO:0000313" key="2">
    <source>
        <dbReference type="EMBL" id="MBW61488.1"/>
    </source>
</evidence>
<dbReference type="AlphaFoldDB" id="A0A2M4C931"/>